<dbReference type="EMBL" id="LGSR01000022">
    <property type="protein sequence ID" value="KOS17604.1"/>
    <property type="molecule type" value="Genomic_DNA"/>
</dbReference>
<dbReference type="InterPro" id="IPR015424">
    <property type="entry name" value="PyrdxlP-dep_Trfase"/>
</dbReference>
<dbReference type="STRING" id="150374.A0A0M8MZS5"/>
<name>A0A0M8MZS5_ESCWE</name>
<comment type="caution">
    <text evidence="2">The sequence shown here is derived from an EMBL/GenBank/DDBJ whole genome shotgun (WGS) entry which is preliminary data.</text>
</comment>
<dbReference type="AlphaFoldDB" id="A0A0M8MZS5"/>
<dbReference type="Proteomes" id="UP000053831">
    <property type="component" value="Unassembled WGS sequence"/>
</dbReference>
<keyword evidence="3" id="KW-1185">Reference proteome</keyword>
<dbReference type="Pfam" id="PF00202">
    <property type="entry name" value="Aminotran_3"/>
    <property type="match status" value="1"/>
</dbReference>
<reference evidence="2 3" key="1">
    <citation type="submission" date="2015-07" db="EMBL/GenBank/DDBJ databases">
        <title>The genome of the fungus Escovopsis weberi, a specialized disease agent of ant agriculture.</title>
        <authorList>
            <person name="de Man T.J."/>
            <person name="Stajich J.E."/>
            <person name="Kubicek C.P."/>
            <person name="Chenthamara K."/>
            <person name="Atanasova L."/>
            <person name="Druzhinina I.S."/>
            <person name="Birnbaum S."/>
            <person name="Barribeau S.M."/>
            <person name="Teiling C."/>
            <person name="Suen G."/>
            <person name="Currie C."/>
            <person name="Gerardo N.M."/>
        </authorList>
    </citation>
    <scope>NUCLEOTIDE SEQUENCE [LARGE SCALE GENOMIC DNA]</scope>
</reference>
<protein>
    <submittedName>
        <fullName evidence="2">Beta-phenylalanine transaminase</fullName>
    </submittedName>
</protein>
<accession>A0A0M8MZS5</accession>
<dbReference type="InterPro" id="IPR005814">
    <property type="entry name" value="Aminotrans_3"/>
</dbReference>
<evidence type="ECO:0000256" key="1">
    <source>
        <dbReference type="ARBA" id="ARBA00001933"/>
    </source>
</evidence>
<evidence type="ECO:0000313" key="3">
    <source>
        <dbReference type="Proteomes" id="UP000053831"/>
    </source>
</evidence>
<dbReference type="PANTHER" id="PTHR43713:SF3">
    <property type="entry name" value="GLUTAMATE-1-SEMIALDEHYDE 2,1-AMINOMUTASE 1, CHLOROPLASTIC-RELATED"/>
    <property type="match status" value="1"/>
</dbReference>
<comment type="cofactor">
    <cofactor evidence="1">
        <name>pyridoxal 5'-phosphate</name>
        <dbReference type="ChEBI" id="CHEBI:597326"/>
    </cofactor>
</comment>
<dbReference type="GO" id="GO:0008483">
    <property type="term" value="F:transaminase activity"/>
    <property type="evidence" value="ECO:0007669"/>
    <property type="project" value="InterPro"/>
</dbReference>
<sequence length="261" mass="27741">MLTSVDGHAYTDFLNDYSAGLLGHSDPAIQQVLRDTISKGLSFGGQNRHEKDLAAKIVQRFGEAGIELVRFTNSGTEANTMAIASATLVTGRSKILVFTGGNHGGTMAFPRTNGQANVQPAKIMTANLPHEWVLAPFNNVEESEKIINGLPPKSLAAILVETLQGAGGCRPATREFLAFLRRVADSRGSILIVDEVMTSRLGYAGHIASMGLTADIVTMGKYMGGGMSFGVFGGRRDIMQIFDPLSGGVKHAGTFNNNVLT</sequence>
<dbReference type="Gene3D" id="3.40.640.10">
    <property type="entry name" value="Type I PLP-dependent aspartate aminotransferase-like (Major domain)"/>
    <property type="match status" value="1"/>
</dbReference>
<gene>
    <name evidence="2" type="ORF">ESCO_002509</name>
</gene>
<proteinExistence type="predicted"/>
<dbReference type="PANTHER" id="PTHR43713">
    <property type="entry name" value="GLUTAMATE-1-SEMIALDEHYDE 2,1-AMINOMUTASE"/>
    <property type="match status" value="1"/>
</dbReference>
<evidence type="ECO:0000313" key="2">
    <source>
        <dbReference type="EMBL" id="KOS17604.1"/>
    </source>
</evidence>
<organism evidence="2 3">
    <name type="scientific">Escovopsis weberi</name>
    <dbReference type="NCBI Taxonomy" id="150374"/>
    <lineage>
        <taxon>Eukaryota</taxon>
        <taxon>Fungi</taxon>
        <taxon>Dikarya</taxon>
        <taxon>Ascomycota</taxon>
        <taxon>Pezizomycotina</taxon>
        <taxon>Sordariomycetes</taxon>
        <taxon>Hypocreomycetidae</taxon>
        <taxon>Hypocreales</taxon>
        <taxon>Hypocreaceae</taxon>
        <taxon>Escovopsis</taxon>
    </lineage>
</organism>
<dbReference type="SUPFAM" id="SSF53383">
    <property type="entry name" value="PLP-dependent transferases"/>
    <property type="match status" value="1"/>
</dbReference>
<dbReference type="InterPro" id="IPR015421">
    <property type="entry name" value="PyrdxlP-dep_Trfase_major"/>
</dbReference>
<dbReference type="GO" id="GO:0030170">
    <property type="term" value="F:pyridoxal phosphate binding"/>
    <property type="evidence" value="ECO:0007669"/>
    <property type="project" value="InterPro"/>
</dbReference>
<dbReference type="OrthoDB" id="425114at2759"/>